<dbReference type="VEuPathDB" id="FungiDB:CH63R_01122"/>
<dbReference type="EMBL" id="LTAN01000001">
    <property type="protein sequence ID" value="OBR15942.1"/>
    <property type="molecule type" value="Genomic_DNA"/>
</dbReference>
<organism evidence="7 8">
    <name type="scientific">Colletotrichum higginsianum (strain IMI 349063)</name>
    <name type="common">Crucifer anthracnose fungus</name>
    <dbReference type="NCBI Taxonomy" id="759273"/>
    <lineage>
        <taxon>Eukaryota</taxon>
        <taxon>Fungi</taxon>
        <taxon>Dikarya</taxon>
        <taxon>Ascomycota</taxon>
        <taxon>Pezizomycotina</taxon>
        <taxon>Sordariomycetes</taxon>
        <taxon>Hypocreomycetidae</taxon>
        <taxon>Glomerellales</taxon>
        <taxon>Glomerellaceae</taxon>
        <taxon>Colletotrichum</taxon>
        <taxon>Colletotrichum destructivum species complex</taxon>
    </lineage>
</organism>
<evidence type="ECO:0000256" key="4">
    <source>
        <dbReference type="ARBA" id="ARBA00037279"/>
    </source>
</evidence>
<comment type="subcellular location">
    <subcellularLocation>
        <location evidence="1">Cytoplasm</location>
    </subcellularLocation>
</comment>
<keyword evidence="8" id="KW-1185">Reference proteome</keyword>
<comment type="similarity">
    <text evidence="5">Belongs to the COX19 family.</text>
</comment>
<dbReference type="GO" id="GO:0005758">
    <property type="term" value="C:mitochondrial intermembrane space"/>
    <property type="evidence" value="ECO:0007669"/>
    <property type="project" value="TreeGrafter"/>
</dbReference>
<dbReference type="PROSITE" id="PS51808">
    <property type="entry name" value="CHCH"/>
    <property type="match status" value="1"/>
</dbReference>
<keyword evidence="2" id="KW-0963">Cytoplasm</keyword>
<dbReference type="GeneID" id="28860204"/>
<dbReference type="GO" id="GO:0033617">
    <property type="term" value="P:mitochondrial respiratory chain complex IV assembly"/>
    <property type="evidence" value="ECO:0007669"/>
    <property type="project" value="TreeGrafter"/>
</dbReference>
<evidence type="ECO:0000256" key="5">
    <source>
        <dbReference type="ARBA" id="ARBA00038223"/>
    </source>
</evidence>
<keyword evidence="3" id="KW-1015">Disulfide bond</keyword>
<feature type="compositionally biased region" description="Basic and acidic residues" evidence="6">
    <location>
        <begin position="102"/>
        <end position="115"/>
    </location>
</feature>
<evidence type="ECO:0000256" key="2">
    <source>
        <dbReference type="ARBA" id="ARBA00022490"/>
    </source>
</evidence>
<dbReference type="Proteomes" id="UP000092177">
    <property type="component" value="Chromosome 1"/>
</dbReference>
<sequence length="115" mass="12891">MSQLGGPGARQSNAKPIPPQRGSFPLDHEGECKHVIATYLECIKKVRGVNDAECRDLAKSYLSCRMDRNLMAKDEFRNLGFDNGPQPTTTNSNDYKQHRGASSKEKDARPGELRW</sequence>
<evidence type="ECO:0000256" key="6">
    <source>
        <dbReference type="SAM" id="MobiDB-lite"/>
    </source>
</evidence>
<feature type="region of interest" description="Disordered" evidence="6">
    <location>
        <begin position="1"/>
        <end position="27"/>
    </location>
</feature>
<dbReference type="InterPro" id="IPR051383">
    <property type="entry name" value="COX19"/>
</dbReference>
<dbReference type="PANTHER" id="PTHR21107">
    <property type="entry name" value="CYTOCHROME C OXIDASE ASSEMBLY PROTEIN COX19"/>
    <property type="match status" value="1"/>
</dbReference>
<evidence type="ECO:0000313" key="7">
    <source>
        <dbReference type="EMBL" id="OBR15942.1"/>
    </source>
</evidence>
<dbReference type="OrthoDB" id="268594at2759"/>
<protein>
    <submittedName>
        <fullName evidence="7">CHCH domain-containing protein</fullName>
    </submittedName>
</protein>
<feature type="region of interest" description="Disordered" evidence="6">
    <location>
        <begin position="78"/>
        <end position="115"/>
    </location>
</feature>
<gene>
    <name evidence="7" type="ORF">CH63R_01122</name>
</gene>
<dbReference type="PANTHER" id="PTHR21107:SF2">
    <property type="entry name" value="CYTOCHROME C OXIDASE ASSEMBLY PROTEIN COX19"/>
    <property type="match status" value="1"/>
</dbReference>
<proteinExistence type="inferred from homology"/>
<dbReference type="RefSeq" id="XP_018164459.1">
    <property type="nucleotide sequence ID" value="XM_018296097.1"/>
</dbReference>
<evidence type="ECO:0000313" key="8">
    <source>
        <dbReference type="Proteomes" id="UP000092177"/>
    </source>
</evidence>
<evidence type="ECO:0000256" key="3">
    <source>
        <dbReference type="ARBA" id="ARBA00023157"/>
    </source>
</evidence>
<accession>A0A1B7YVG4</accession>
<dbReference type="AlphaFoldDB" id="A0A1B7YVG4"/>
<feature type="compositionally biased region" description="Polar residues" evidence="6">
    <location>
        <begin position="85"/>
        <end position="94"/>
    </location>
</feature>
<reference evidence="8" key="1">
    <citation type="journal article" date="2017" name="BMC Genomics">
        <title>Gapless genome assembly of Colletotrichum higginsianum reveals chromosome structure and association of transposable elements with secondary metabolite gene clusters.</title>
        <authorList>
            <person name="Dallery J.-F."/>
            <person name="Lapalu N."/>
            <person name="Zampounis A."/>
            <person name="Pigne S."/>
            <person name="Luyten I."/>
            <person name="Amselem J."/>
            <person name="Wittenberg A.H.J."/>
            <person name="Zhou S."/>
            <person name="de Queiroz M.V."/>
            <person name="Robin G.P."/>
            <person name="Auger A."/>
            <person name="Hainaut M."/>
            <person name="Henrissat B."/>
            <person name="Kim K.-T."/>
            <person name="Lee Y.-H."/>
            <person name="Lespinet O."/>
            <person name="Schwartz D.C."/>
            <person name="Thon M.R."/>
            <person name="O'Connell R.J."/>
        </authorList>
    </citation>
    <scope>NUCLEOTIDE SEQUENCE [LARGE SCALE GENOMIC DNA]</scope>
    <source>
        <strain evidence="8">IMI 349063</strain>
    </source>
</reference>
<dbReference type="KEGG" id="chig:CH63R_01122"/>
<name>A0A1B7YVG4_COLHI</name>
<comment type="function">
    <text evidence="4">Required for the assembly of mitochondrial cytochrome c oxidase.</text>
</comment>
<evidence type="ECO:0000256" key="1">
    <source>
        <dbReference type="ARBA" id="ARBA00004496"/>
    </source>
</evidence>
<comment type="caution">
    <text evidence="7">The sequence shown here is derived from an EMBL/GenBank/DDBJ whole genome shotgun (WGS) entry which is preliminary data.</text>
</comment>